<sequence length="828" mass="90701">MWASIAGRLFWRELKRGELWVIAFALFLAVGSVVSLSGITQSVKSALQQRSAQFIAADRVLGSTQAFSDDIFSVAEQLGVTTARQMQFDSMLFAGEQMQLATIKAVSDSYPLRGELVLHRSASITEGLSGQLTPGEVWFEARLLDLLQVSPGDTVELGEARLQVAGVIVNEPDAPLSVFGGSPRVIMHLADVAATNIVQPGSRISYRYLFAGSNAALDRLTDQLQPKLTVHQRWRNMDQDSAIGSALERAERFLLLAGLLGIVLAACAAAVAASRYSQRHTQAVAIIKALGATTAKARLIYCSHLLLVVLFSLLLGLLGGQLAIWAAEIGISHYISEYRTEFSVRPLLLGSLTCVICALLFAARPLWQLAKTPAIEVLKQPAAAIRLDKWQLLFGAAAIWGLMWLFSGELIISVGLFLLCSLFAAILLGFAALLVKLAKPVAAGQSSAGRLALANLRRRLWPNSFQLITFSLAIFLTLLLYFLRAELVGQWQQQIPAGAPNHFLVNVSAEQRATVTAFTESNNLQPEPFYPVVRGRLLTINSELLQQEATKEDRSEQRVGVGRELNLTWLAHIPANNKVVSGQWFTDNTAAEVSVEQELAERLDLKLGDKLDFSIGGQQVSTTVSSIRQVDWNSLQPNFYMILSPDVLASFPATYITAFYLEAGSGNLINQLARQMPTVTVISVDAIINQVNDIIAQVTIALSFILLIIAMAAALVLVAQVQATLEQREQELAILRTLGAKYRFLRNAVLLEFAFLGGLAGLFATVLAELLLMVLQQRVFGMPFQFHFALWWLGPLIGVTLVSLLGWWQLRRLLQIPGAVLIRRVIQN</sequence>
<evidence type="ECO:0000256" key="1">
    <source>
        <dbReference type="ARBA" id="ARBA00004651"/>
    </source>
</evidence>
<evidence type="ECO:0000313" key="9">
    <source>
        <dbReference type="EMBL" id="KKO46866.1"/>
    </source>
</evidence>
<protein>
    <submittedName>
        <fullName evidence="9">ABC transporter permease</fullName>
    </submittedName>
</protein>
<dbReference type="PANTHER" id="PTHR30287">
    <property type="entry name" value="MEMBRANE COMPONENT OF PREDICTED ABC SUPERFAMILY METABOLITE UPTAKE TRANSPORTER"/>
    <property type="match status" value="1"/>
</dbReference>
<dbReference type="InterPro" id="IPR025857">
    <property type="entry name" value="MacB_PCD"/>
</dbReference>
<reference evidence="9 10" key="1">
    <citation type="submission" date="2015-03" db="EMBL/GenBank/DDBJ databases">
        <title>Draft genome sequences of two protease-producing strains of Arsukibacterium isolated from two cold and alkaline environments.</title>
        <authorList>
            <person name="Lylloff J.E."/>
            <person name="Skov L.B."/>
            <person name="Jepsen M."/>
            <person name="Hallin P.F."/>
            <person name="Sorensen S.J."/>
            <person name="Stougaard P."/>
            <person name="Glaring M.A."/>
        </authorList>
    </citation>
    <scope>NUCLEOTIDE SEQUENCE [LARGE SCALE GENOMIC DNA]</scope>
    <source>
        <strain evidence="9 10">GCM72</strain>
    </source>
</reference>
<evidence type="ECO:0000256" key="4">
    <source>
        <dbReference type="ARBA" id="ARBA00022989"/>
    </source>
</evidence>
<dbReference type="PATRIC" id="fig|336831.14.peg.3695"/>
<dbReference type="STRING" id="336831.WG68_02675"/>
<dbReference type="GO" id="GO:0005886">
    <property type="term" value="C:plasma membrane"/>
    <property type="evidence" value="ECO:0007669"/>
    <property type="project" value="UniProtKB-SubCell"/>
</dbReference>
<feature type="transmembrane region" description="Helical" evidence="6">
    <location>
        <begin position="744"/>
        <end position="768"/>
    </location>
</feature>
<dbReference type="RefSeq" id="WP_046556113.1">
    <property type="nucleotide sequence ID" value="NZ_LAHO01000002.1"/>
</dbReference>
<dbReference type="InterPro" id="IPR003838">
    <property type="entry name" value="ABC3_permease_C"/>
</dbReference>
<evidence type="ECO:0000313" key="10">
    <source>
        <dbReference type="Proteomes" id="UP000034228"/>
    </source>
</evidence>
<feature type="transmembrane region" description="Helical" evidence="6">
    <location>
        <begin position="305"/>
        <end position="327"/>
    </location>
</feature>
<keyword evidence="2" id="KW-1003">Cell membrane</keyword>
<evidence type="ECO:0000256" key="5">
    <source>
        <dbReference type="ARBA" id="ARBA00023136"/>
    </source>
</evidence>
<dbReference type="PANTHER" id="PTHR30287:SF1">
    <property type="entry name" value="INNER MEMBRANE PROTEIN"/>
    <property type="match status" value="1"/>
</dbReference>
<feature type="transmembrane region" description="Helical" evidence="6">
    <location>
        <begin position="347"/>
        <end position="367"/>
    </location>
</feature>
<evidence type="ECO:0000256" key="3">
    <source>
        <dbReference type="ARBA" id="ARBA00022692"/>
    </source>
</evidence>
<dbReference type="EMBL" id="LAHO01000002">
    <property type="protein sequence ID" value="KKO46866.1"/>
    <property type="molecule type" value="Genomic_DNA"/>
</dbReference>
<dbReference type="Pfam" id="PF02687">
    <property type="entry name" value="FtsX"/>
    <property type="match status" value="2"/>
</dbReference>
<accession>A0A0M2V8C4</accession>
<dbReference type="InterPro" id="IPR038766">
    <property type="entry name" value="Membrane_comp_ABC_pdt"/>
</dbReference>
<feature type="domain" description="MacB-like periplasmic core" evidence="8">
    <location>
        <begin position="23"/>
        <end position="225"/>
    </location>
</feature>
<feature type="transmembrane region" description="Helical" evidence="6">
    <location>
        <begin position="412"/>
        <end position="435"/>
    </location>
</feature>
<feature type="transmembrane region" description="Helical" evidence="6">
    <location>
        <begin position="253"/>
        <end position="273"/>
    </location>
</feature>
<dbReference type="Proteomes" id="UP000034228">
    <property type="component" value="Unassembled WGS sequence"/>
</dbReference>
<name>A0A0M2V8C4_9GAMM</name>
<gene>
    <name evidence="9" type="ORF">WG68_02675</name>
</gene>
<feature type="transmembrane region" description="Helical" evidence="6">
    <location>
        <begin position="788"/>
        <end position="808"/>
    </location>
</feature>
<dbReference type="Pfam" id="PF12704">
    <property type="entry name" value="MacB_PCD"/>
    <property type="match status" value="1"/>
</dbReference>
<comment type="subcellular location">
    <subcellularLocation>
        <location evidence="1">Cell membrane</location>
        <topology evidence="1">Multi-pass membrane protein</topology>
    </subcellularLocation>
</comment>
<keyword evidence="10" id="KW-1185">Reference proteome</keyword>
<feature type="domain" description="ABC3 transporter permease C-terminal" evidence="7">
    <location>
        <begin position="704"/>
        <end position="816"/>
    </location>
</feature>
<feature type="transmembrane region" description="Helical" evidence="6">
    <location>
        <begin position="465"/>
        <end position="483"/>
    </location>
</feature>
<keyword evidence="3 6" id="KW-0812">Transmembrane</keyword>
<keyword evidence="4 6" id="KW-1133">Transmembrane helix</keyword>
<proteinExistence type="predicted"/>
<evidence type="ECO:0000259" key="8">
    <source>
        <dbReference type="Pfam" id="PF12704"/>
    </source>
</evidence>
<comment type="caution">
    <text evidence="9">The sequence shown here is derived from an EMBL/GenBank/DDBJ whole genome shotgun (WGS) entry which is preliminary data.</text>
</comment>
<organism evidence="9 10">
    <name type="scientific">Arsukibacterium ikkense</name>
    <dbReference type="NCBI Taxonomy" id="336831"/>
    <lineage>
        <taxon>Bacteria</taxon>
        <taxon>Pseudomonadati</taxon>
        <taxon>Pseudomonadota</taxon>
        <taxon>Gammaproteobacteria</taxon>
        <taxon>Chromatiales</taxon>
        <taxon>Chromatiaceae</taxon>
        <taxon>Arsukibacterium</taxon>
    </lineage>
</organism>
<evidence type="ECO:0000259" key="7">
    <source>
        <dbReference type="Pfam" id="PF02687"/>
    </source>
</evidence>
<feature type="transmembrane region" description="Helical" evidence="6">
    <location>
        <begin position="700"/>
        <end position="723"/>
    </location>
</feature>
<dbReference type="AlphaFoldDB" id="A0A0M2V8C4"/>
<feature type="domain" description="ABC3 transporter permease C-terminal" evidence="7">
    <location>
        <begin position="257"/>
        <end position="373"/>
    </location>
</feature>
<keyword evidence="5 6" id="KW-0472">Membrane</keyword>
<evidence type="ECO:0000256" key="2">
    <source>
        <dbReference type="ARBA" id="ARBA00022475"/>
    </source>
</evidence>
<dbReference type="OrthoDB" id="5292592at2"/>
<feature type="transmembrane region" description="Helical" evidence="6">
    <location>
        <begin position="387"/>
        <end position="406"/>
    </location>
</feature>
<evidence type="ECO:0000256" key="6">
    <source>
        <dbReference type="SAM" id="Phobius"/>
    </source>
</evidence>